<keyword evidence="2 10" id="KW-0004">4Fe-4S</keyword>
<name>W8U6R7_PEPAC</name>
<feature type="domain" description="TRAM" evidence="11">
    <location>
        <begin position="374"/>
        <end position="440"/>
    </location>
</feature>
<comment type="catalytic activity">
    <reaction evidence="9">
        <text>N(6)-dimethylallyladenosine(37) in tRNA + (sulfur carrier)-SH + AH2 + 2 S-adenosyl-L-methionine = 2-methylsulfanyl-N(6)-dimethylallyladenosine(37) in tRNA + (sulfur carrier)-H + 5'-deoxyadenosine + L-methionine + A + S-adenosyl-L-homocysteine + 2 H(+)</text>
        <dbReference type="Rhea" id="RHEA:37067"/>
        <dbReference type="Rhea" id="RHEA-COMP:10375"/>
        <dbReference type="Rhea" id="RHEA-COMP:10376"/>
        <dbReference type="Rhea" id="RHEA-COMP:14737"/>
        <dbReference type="Rhea" id="RHEA-COMP:14739"/>
        <dbReference type="ChEBI" id="CHEBI:13193"/>
        <dbReference type="ChEBI" id="CHEBI:15378"/>
        <dbReference type="ChEBI" id="CHEBI:17319"/>
        <dbReference type="ChEBI" id="CHEBI:17499"/>
        <dbReference type="ChEBI" id="CHEBI:29917"/>
        <dbReference type="ChEBI" id="CHEBI:57844"/>
        <dbReference type="ChEBI" id="CHEBI:57856"/>
        <dbReference type="ChEBI" id="CHEBI:59789"/>
        <dbReference type="ChEBI" id="CHEBI:64428"/>
        <dbReference type="ChEBI" id="CHEBI:74415"/>
        <dbReference type="ChEBI" id="CHEBI:74417"/>
        <dbReference type="EC" id="2.8.4.3"/>
    </reaction>
</comment>
<feature type="binding site" evidence="10">
    <location>
        <position position="162"/>
    </location>
    <ligand>
        <name>[4Fe-4S] cluster</name>
        <dbReference type="ChEBI" id="CHEBI:49883"/>
        <label>2</label>
        <note>4Fe-4S-S-AdoMet</note>
    </ligand>
</feature>
<dbReference type="GO" id="GO:0046872">
    <property type="term" value="F:metal ion binding"/>
    <property type="evidence" value="ECO:0007669"/>
    <property type="project" value="UniProtKB-KW"/>
</dbReference>
<evidence type="ECO:0000313" key="15">
    <source>
        <dbReference type="Proteomes" id="UP000019591"/>
    </source>
</evidence>
<dbReference type="InterPro" id="IPR006638">
    <property type="entry name" value="Elp3/MiaA/NifB-like_rSAM"/>
</dbReference>
<evidence type="ECO:0000256" key="1">
    <source>
        <dbReference type="ARBA" id="ARBA00003234"/>
    </source>
</evidence>
<keyword evidence="15" id="KW-1185">Reference proteome</keyword>
<evidence type="ECO:0000259" key="12">
    <source>
        <dbReference type="PROSITE" id="PS51449"/>
    </source>
</evidence>
<dbReference type="AlphaFoldDB" id="W8U6R7"/>
<dbReference type="KEGG" id="eac:EAL2_c13110"/>
<evidence type="ECO:0000256" key="8">
    <source>
        <dbReference type="ARBA" id="ARBA00023014"/>
    </source>
</evidence>
<dbReference type="Gene3D" id="3.40.50.12160">
    <property type="entry name" value="Methylthiotransferase, N-terminal domain"/>
    <property type="match status" value="1"/>
</dbReference>
<dbReference type="GO" id="GO:0051539">
    <property type="term" value="F:4 iron, 4 sulfur cluster binding"/>
    <property type="evidence" value="ECO:0007669"/>
    <property type="project" value="UniProtKB-UniRule"/>
</dbReference>
<dbReference type="GO" id="GO:0103039">
    <property type="term" value="F:protein methylthiotransferase activity"/>
    <property type="evidence" value="ECO:0007669"/>
    <property type="project" value="UniProtKB-EC"/>
</dbReference>
<dbReference type="HAMAP" id="MF_01865">
    <property type="entry name" value="MTTase_RimO"/>
    <property type="match status" value="1"/>
</dbReference>
<keyword evidence="5 10" id="KW-0949">S-adenosyl-L-methionine</keyword>
<feature type="binding site" evidence="10">
    <location>
        <position position="11"/>
    </location>
    <ligand>
        <name>[4Fe-4S] cluster</name>
        <dbReference type="ChEBI" id="CHEBI:49883"/>
        <label>1</label>
    </ligand>
</feature>
<keyword evidence="14" id="KW-0689">Ribosomal protein</keyword>
<proteinExistence type="inferred from homology"/>
<evidence type="ECO:0000256" key="7">
    <source>
        <dbReference type="ARBA" id="ARBA00023004"/>
    </source>
</evidence>
<dbReference type="Pfam" id="PF04055">
    <property type="entry name" value="Radical_SAM"/>
    <property type="match status" value="1"/>
</dbReference>
<dbReference type="InterPro" id="IPR013848">
    <property type="entry name" value="Methylthiotransferase_N"/>
</dbReference>
<feature type="domain" description="Radical SAM core" evidence="13">
    <location>
        <begin position="141"/>
        <end position="371"/>
    </location>
</feature>
<dbReference type="SFLD" id="SFLDF00274">
    <property type="entry name" value="ribosomal_protein_S12_methylth"/>
    <property type="match status" value="1"/>
</dbReference>
<evidence type="ECO:0000256" key="3">
    <source>
        <dbReference type="ARBA" id="ARBA00022490"/>
    </source>
</evidence>
<evidence type="ECO:0000256" key="9">
    <source>
        <dbReference type="ARBA" id="ARBA00051425"/>
    </source>
</evidence>
<dbReference type="EMBL" id="CP007452">
    <property type="protein sequence ID" value="AHM56606.1"/>
    <property type="molecule type" value="Genomic_DNA"/>
</dbReference>
<evidence type="ECO:0000256" key="10">
    <source>
        <dbReference type="HAMAP-Rule" id="MF_01865"/>
    </source>
</evidence>
<dbReference type="FunFam" id="3.80.30.20:FF:000001">
    <property type="entry name" value="tRNA-2-methylthio-N(6)-dimethylallyladenosine synthase 2"/>
    <property type="match status" value="1"/>
</dbReference>
<dbReference type="FunFam" id="3.40.50.12160:FF:000003">
    <property type="entry name" value="CDK5 regulatory subunit-associated protein 1"/>
    <property type="match status" value="1"/>
</dbReference>
<keyword evidence="14" id="KW-0687">Ribonucleoprotein</keyword>
<feature type="domain" description="MTTase N-terminal" evidence="12">
    <location>
        <begin position="2"/>
        <end position="118"/>
    </location>
</feature>
<dbReference type="RefSeq" id="WP_025435594.1">
    <property type="nucleotide sequence ID" value="NZ_CP007452.1"/>
</dbReference>
<dbReference type="PROSITE" id="PS01278">
    <property type="entry name" value="MTTASE_RADICAL"/>
    <property type="match status" value="1"/>
</dbReference>
<comment type="function">
    <text evidence="10">Catalyzes the methylthiolation of an aspartic acid residue of ribosomal protein uS12.</text>
</comment>
<reference evidence="14 15" key="1">
    <citation type="journal article" date="2014" name="Genome Announc.">
        <title>Complete Genome Sequence of Amino Acid-Utilizing Eubacterium acidaminophilum al-2 (DSM 3953).</title>
        <authorList>
            <person name="Poehlein A."/>
            <person name="Andreesen J.R."/>
            <person name="Daniel R."/>
        </authorList>
    </citation>
    <scope>NUCLEOTIDE SEQUENCE [LARGE SCALE GENOMIC DNA]</scope>
    <source>
        <strain evidence="14 15">DSM 3953</strain>
    </source>
</reference>
<dbReference type="SFLD" id="SFLDG01082">
    <property type="entry name" value="B12-binding_domain_containing"/>
    <property type="match status" value="1"/>
</dbReference>
<dbReference type="PANTHER" id="PTHR43837">
    <property type="entry name" value="RIBOSOMAL PROTEIN S12 METHYLTHIOTRANSFERASE RIMO"/>
    <property type="match status" value="1"/>
</dbReference>
<comment type="cofactor">
    <cofactor evidence="10">
        <name>[4Fe-4S] cluster</name>
        <dbReference type="ChEBI" id="CHEBI:49883"/>
    </cofactor>
    <text evidence="10">Binds 2 [4Fe-4S] clusters. One cluster is coordinated with 3 cysteines and an exchangeable S-adenosyl-L-methionine.</text>
</comment>
<evidence type="ECO:0000256" key="5">
    <source>
        <dbReference type="ARBA" id="ARBA00022691"/>
    </source>
</evidence>
<keyword evidence="3 10" id="KW-0963">Cytoplasm</keyword>
<sequence length="440" mass="49434">MYKIAIESLGCSKNLNDSEIMAGILEKNGYKLITEFEAADIIIVNTCGFIESAKEESVDVILEMAGYKKSAALKYLIVTGCMAQRYSQELQSEIPEIDLILGTTSFPQIAKAIEGLDSQGKLSIIEDIDKDIAENLPKKKLTPDYMAYVKIAEGCDNKCTYCIIPKLRGKYRSRKIEDIVAEVEELAKSGVKEVILIAQDTSRYGIDIYGKKTLPTLLRRLSQIEAIEWIRVLYTYPEEIDSELIDAVKNSKKVCSYFDMPVQHSSNRILKLMNRKTTREDMLNKISLIRKAIPDAVIRTTLIVGFPQESAEDFEDLKDFVRTARFDRLGAFTYSKEEGTAAANLPGQVDEAVKLARKEEVMLLQQEISLQNNMKRVGESCRVILEEKLEEGLYSGRSQKEAPEIDGLIYVKAKGELPVGGFVDVRIVEATEYDVKGETI</sequence>
<dbReference type="NCBIfam" id="TIGR00089">
    <property type="entry name" value="MiaB/RimO family radical SAM methylthiotransferase"/>
    <property type="match status" value="1"/>
</dbReference>
<dbReference type="GO" id="GO:0035597">
    <property type="term" value="F:tRNA-2-methylthio-N(6)-dimethylallyladenosine(37) synthase activity"/>
    <property type="evidence" value="ECO:0007669"/>
    <property type="project" value="UniProtKB-EC"/>
</dbReference>
<keyword evidence="6 10" id="KW-0479">Metal-binding</keyword>
<dbReference type="EC" id="2.8.4.4" evidence="10"/>
<evidence type="ECO:0000259" key="11">
    <source>
        <dbReference type="PROSITE" id="PS50926"/>
    </source>
</evidence>
<dbReference type="GO" id="GO:0035599">
    <property type="term" value="F:aspartic acid methylthiotransferase activity"/>
    <property type="evidence" value="ECO:0007669"/>
    <property type="project" value="TreeGrafter"/>
</dbReference>
<feature type="binding site" evidence="10">
    <location>
        <position position="81"/>
    </location>
    <ligand>
        <name>[4Fe-4S] cluster</name>
        <dbReference type="ChEBI" id="CHEBI:49883"/>
        <label>1</label>
    </ligand>
</feature>
<dbReference type="InterPro" id="IPR005840">
    <property type="entry name" value="Ribosomal_uS12_MeSTrfase_RimO"/>
</dbReference>
<dbReference type="InterPro" id="IPR020612">
    <property type="entry name" value="Methylthiotransferase_CS"/>
</dbReference>
<dbReference type="GO" id="GO:0005829">
    <property type="term" value="C:cytosol"/>
    <property type="evidence" value="ECO:0007669"/>
    <property type="project" value="TreeGrafter"/>
</dbReference>
<dbReference type="HOGENOM" id="CLU_018697_0_1_9"/>
<keyword evidence="7 10" id="KW-0408">Iron</keyword>
<evidence type="ECO:0000259" key="13">
    <source>
        <dbReference type="PROSITE" id="PS51918"/>
    </source>
</evidence>
<dbReference type="InterPro" id="IPR012340">
    <property type="entry name" value="NA-bd_OB-fold"/>
</dbReference>
<dbReference type="PROSITE" id="PS50926">
    <property type="entry name" value="TRAM"/>
    <property type="match status" value="1"/>
</dbReference>
<dbReference type="Pfam" id="PF00919">
    <property type="entry name" value="UPF0004"/>
    <property type="match status" value="1"/>
</dbReference>
<dbReference type="Gene3D" id="3.80.30.20">
    <property type="entry name" value="tm_1862 like domain"/>
    <property type="match status" value="1"/>
</dbReference>
<evidence type="ECO:0000256" key="4">
    <source>
        <dbReference type="ARBA" id="ARBA00022679"/>
    </source>
</evidence>
<evidence type="ECO:0000256" key="2">
    <source>
        <dbReference type="ARBA" id="ARBA00022485"/>
    </source>
</evidence>
<dbReference type="SFLD" id="SFLDS00029">
    <property type="entry name" value="Radical_SAM"/>
    <property type="match status" value="1"/>
</dbReference>
<dbReference type="eggNOG" id="COG0621">
    <property type="taxonomic scope" value="Bacteria"/>
</dbReference>
<dbReference type="STRING" id="1286171.EAL2_c13110"/>
<keyword evidence="8 10" id="KW-0411">Iron-sulfur</keyword>
<dbReference type="SUPFAM" id="SSF102114">
    <property type="entry name" value="Radical SAM enzymes"/>
    <property type="match status" value="1"/>
</dbReference>
<comment type="subcellular location">
    <subcellularLocation>
        <location evidence="10">Cytoplasm</location>
    </subcellularLocation>
</comment>
<comment type="function">
    <text evidence="1">Catalyzes the methylthiolation of N6-(dimethylallyl)adenosine (i(6)A), leading to the formation of 2-methylthio-N6-(dimethylallyl)adenosine (ms(2)i(6)A) at position 37 in tRNAs that read codons beginning with uridine.</text>
</comment>
<dbReference type="InterPro" id="IPR007197">
    <property type="entry name" value="rSAM"/>
</dbReference>
<dbReference type="SFLD" id="SFLDG01061">
    <property type="entry name" value="methylthiotransferase"/>
    <property type="match status" value="1"/>
</dbReference>
<dbReference type="SMART" id="SM00729">
    <property type="entry name" value="Elp3"/>
    <property type="match status" value="1"/>
</dbReference>
<dbReference type="Gene3D" id="2.40.50.140">
    <property type="entry name" value="Nucleic acid-binding proteins"/>
    <property type="match status" value="1"/>
</dbReference>
<keyword evidence="4 10" id="KW-0808">Transferase</keyword>
<dbReference type="PROSITE" id="PS51918">
    <property type="entry name" value="RADICAL_SAM"/>
    <property type="match status" value="1"/>
</dbReference>
<gene>
    <name evidence="10 14" type="primary">rimO</name>
    <name evidence="14" type="ORF">EAL2_c13110</name>
</gene>
<evidence type="ECO:0000313" key="14">
    <source>
        <dbReference type="EMBL" id="AHM56606.1"/>
    </source>
</evidence>
<dbReference type="InterPro" id="IPR023404">
    <property type="entry name" value="rSAM_horseshoe"/>
</dbReference>
<dbReference type="InterPro" id="IPR002792">
    <property type="entry name" value="TRAM_dom"/>
</dbReference>
<dbReference type="PANTHER" id="PTHR43837:SF1">
    <property type="entry name" value="RIBOSOMAL PROTEIN US12 METHYLTHIOTRANSFERASE RIMO"/>
    <property type="match status" value="1"/>
</dbReference>
<dbReference type="CDD" id="cd01335">
    <property type="entry name" value="Radical_SAM"/>
    <property type="match status" value="1"/>
</dbReference>
<dbReference type="InterPro" id="IPR058240">
    <property type="entry name" value="rSAM_sf"/>
</dbReference>
<dbReference type="Pfam" id="PF18693">
    <property type="entry name" value="TRAM_2"/>
    <property type="match status" value="1"/>
</dbReference>
<protein>
    <recommendedName>
        <fullName evidence="10">Ribosomal protein uS12 methylthiotransferase RimO</fullName>
        <shortName evidence="10">uS12 MTTase</shortName>
        <shortName evidence="10">uS12 methylthiotransferase</shortName>
        <ecNumber evidence="10">2.8.4.4</ecNumber>
    </recommendedName>
    <alternativeName>
        <fullName evidence="10">Ribosomal protein uS12 (aspartate-C(3))-methylthiotransferase</fullName>
    </alternativeName>
    <alternativeName>
        <fullName evidence="10">Ribosome maturation factor RimO</fullName>
    </alternativeName>
</protein>
<dbReference type="Proteomes" id="UP000019591">
    <property type="component" value="Chromosome"/>
</dbReference>
<dbReference type="PROSITE" id="PS51449">
    <property type="entry name" value="MTTASE_N"/>
    <property type="match status" value="1"/>
</dbReference>
<feature type="binding site" evidence="10">
    <location>
        <position position="47"/>
    </location>
    <ligand>
        <name>[4Fe-4S] cluster</name>
        <dbReference type="ChEBI" id="CHEBI:49883"/>
        <label>1</label>
    </ligand>
</feature>
<feature type="binding site" evidence="10">
    <location>
        <position position="159"/>
    </location>
    <ligand>
        <name>[4Fe-4S] cluster</name>
        <dbReference type="ChEBI" id="CHEBI:49883"/>
        <label>2</label>
        <note>4Fe-4S-S-AdoMet</note>
    </ligand>
</feature>
<dbReference type="OrthoDB" id="9805215at2"/>
<evidence type="ECO:0000256" key="6">
    <source>
        <dbReference type="ARBA" id="ARBA00022723"/>
    </source>
</evidence>
<dbReference type="InterPro" id="IPR005839">
    <property type="entry name" value="Methylthiotransferase"/>
</dbReference>
<comment type="similarity">
    <text evidence="10">Belongs to the methylthiotransferase family. RimO subfamily.</text>
</comment>
<dbReference type="InterPro" id="IPR038135">
    <property type="entry name" value="Methylthiotransferase_N_sf"/>
</dbReference>
<feature type="binding site" evidence="10">
    <location>
        <position position="155"/>
    </location>
    <ligand>
        <name>[4Fe-4S] cluster</name>
        <dbReference type="ChEBI" id="CHEBI:49883"/>
        <label>2</label>
        <note>4Fe-4S-S-AdoMet</note>
    </ligand>
</feature>
<dbReference type="NCBIfam" id="TIGR01125">
    <property type="entry name" value="30S ribosomal protein S12 methylthiotransferase RimO"/>
    <property type="match status" value="1"/>
</dbReference>
<dbReference type="GO" id="GO:0005840">
    <property type="term" value="C:ribosome"/>
    <property type="evidence" value="ECO:0007669"/>
    <property type="project" value="UniProtKB-KW"/>
</dbReference>
<accession>W8U6R7</accession>
<comment type="catalytic activity">
    <reaction evidence="10">
        <text>L-aspartate(89)-[ribosomal protein uS12]-hydrogen + (sulfur carrier)-SH + AH2 + 2 S-adenosyl-L-methionine = 3-methylsulfanyl-L-aspartate(89)-[ribosomal protein uS12]-hydrogen + (sulfur carrier)-H + 5'-deoxyadenosine + L-methionine + A + S-adenosyl-L-homocysteine + 2 H(+)</text>
        <dbReference type="Rhea" id="RHEA:37087"/>
        <dbReference type="Rhea" id="RHEA-COMP:10460"/>
        <dbReference type="Rhea" id="RHEA-COMP:10461"/>
        <dbReference type="Rhea" id="RHEA-COMP:14737"/>
        <dbReference type="Rhea" id="RHEA-COMP:14739"/>
        <dbReference type="ChEBI" id="CHEBI:13193"/>
        <dbReference type="ChEBI" id="CHEBI:15378"/>
        <dbReference type="ChEBI" id="CHEBI:17319"/>
        <dbReference type="ChEBI" id="CHEBI:17499"/>
        <dbReference type="ChEBI" id="CHEBI:29917"/>
        <dbReference type="ChEBI" id="CHEBI:29961"/>
        <dbReference type="ChEBI" id="CHEBI:57844"/>
        <dbReference type="ChEBI" id="CHEBI:57856"/>
        <dbReference type="ChEBI" id="CHEBI:59789"/>
        <dbReference type="ChEBI" id="CHEBI:64428"/>
        <dbReference type="ChEBI" id="CHEBI:73599"/>
        <dbReference type="EC" id="2.8.4.4"/>
    </reaction>
</comment>
<organism evidence="14 15">
    <name type="scientific">Peptoclostridium acidaminophilum DSM 3953</name>
    <dbReference type="NCBI Taxonomy" id="1286171"/>
    <lineage>
        <taxon>Bacteria</taxon>
        <taxon>Bacillati</taxon>
        <taxon>Bacillota</taxon>
        <taxon>Clostridia</taxon>
        <taxon>Peptostreptococcales</taxon>
        <taxon>Peptoclostridiaceae</taxon>
        <taxon>Peptoclostridium</taxon>
    </lineage>
</organism>
<dbReference type="PATRIC" id="fig|1286171.3.peg.1260"/>